<accession>A0A833PGR5</accession>
<gene>
    <name evidence="1" type="ORF">GAK29_01474</name>
</gene>
<dbReference type="InterPro" id="IPR036388">
    <property type="entry name" value="WH-like_DNA-bd_sf"/>
</dbReference>
<evidence type="ECO:0000313" key="2">
    <source>
        <dbReference type="Proteomes" id="UP000490535"/>
    </source>
</evidence>
<dbReference type="AlphaFoldDB" id="A0A833PGR5"/>
<comment type="caution">
    <text evidence="1">The sequence shown here is derived from an EMBL/GenBank/DDBJ whole genome shotgun (WGS) entry which is preliminary data.</text>
</comment>
<dbReference type="EMBL" id="WNDP01000027">
    <property type="protein sequence ID" value="KAF1026212.1"/>
    <property type="molecule type" value="Genomic_DNA"/>
</dbReference>
<protein>
    <recommendedName>
        <fullName evidence="3">Transcriptional regulator</fullName>
    </recommendedName>
</protein>
<dbReference type="SUPFAM" id="SSF46785">
    <property type="entry name" value="Winged helix' DNA-binding domain"/>
    <property type="match status" value="1"/>
</dbReference>
<evidence type="ECO:0000313" key="1">
    <source>
        <dbReference type="EMBL" id="KAF1026212.1"/>
    </source>
</evidence>
<dbReference type="Gene3D" id="1.10.10.10">
    <property type="entry name" value="Winged helix-like DNA-binding domain superfamily/Winged helix DNA-binding domain"/>
    <property type="match status" value="1"/>
</dbReference>
<dbReference type="Proteomes" id="UP000490535">
    <property type="component" value="Unassembled WGS sequence"/>
</dbReference>
<sequence length="81" mass="9009">MNNTAKSLDRGIDVLLVIKNSPVATAKEVHNQVMHNETIRCVQRYLKGLCELGLIYGIAKDGEATRYYLTGKSLQLFGVVK</sequence>
<proteinExistence type="predicted"/>
<evidence type="ECO:0008006" key="3">
    <source>
        <dbReference type="Google" id="ProtNLM"/>
    </source>
</evidence>
<reference evidence="2" key="1">
    <citation type="journal article" date="2020" name="MBio">
        <title>Horizontal gene transfer to a defensive symbiont with a reduced genome amongst a multipartite beetle microbiome.</title>
        <authorList>
            <person name="Waterworth S.C."/>
            <person name="Florez L.V."/>
            <person name="Rees E.R."/>
            <person name="Hertweck C."/>
            <person name="Kaltenpoth M."/>
            <person name="Kwan J.C."/>
        </authorList>
    </citation>
    <scope>NUCLEOTIDE SEQUENCE [LARGE SCALE GENOMIC DNA]</scope>
</reference>
<dbReference type="InterPro" id="IPR036390">
    <property type="entry name" value="WH_DNA-bd_sf"/>
</dbReference>
<name>A0A833PGR5_ACIBZ</name>
<organism evidence="1 2">
    <name type="scientific">Acinetobacter bereziniae</name>
    <name type="common">Acinetobacter genomosp. 10</name>
    <dbReference type="NCBI Taxonomy" id="106648"/>
    <lineage>
        <taxon>Bacteria</taxon>
        <taxon>Pseudomonadati</taxon>
        <taxon>Pseudomonadota</taxon>
        <taxon>Gammaproteobacteria</taxon>
        <taxon>Moraxellales</taxon>
        <taxon>Moraxellaceae</taxon>
        <taxon>Acinetobacter</taxon>
    </lineage>
</organism>